<dbReference type="Pfam" id="PF03407">
    <property type="entry name" value="Nucleotid_trans"/>
    <property type="match status" value="1"/>
</dbReference>
<feature type="domain" description="Nucleotide-diphospho-sugar transferase" evidence="2">
    <location>
        <begin position="116"/>
        <end position="185"/>
    </location>
</feature>
<dbReference type="OrthoDB" id="540503at2759"/>
<name>S8DDQ3_9LAMI</name>
<accession>S8DDQ3</accession>
<protein>
    <recommendedName>
        <fullName evidence="2">Nucleotide-diphospho-sugar transferase domain-containing protein</fullName>
    </recommendedName>
</protein>
<evidence type="ECO:0000313" key="3">
    <source>
        <dbReference type="EMBL" id="EPS60858.1"/>
    </source>
</evidence>
<feature type="transmembrane region" description="Helical" evidence="1">
    <location>
        <begin position="18"/>
        <end position="37"/>
    </location>
</feature>
<dbReference type="Proteomes" id="UP000015453">
    <property type="component" value="Unassembled WGS sequence"/>
</dbReference>
<dbReference type="EMBL" id="AUSU01007256">
    <property type="protein sequence ID" value="EPS60858.1"/>
    <property type="molecule type" value="Genomic_DNA"/>
</dbReference>
<comment type="caution">
    <text evidence="3">The sequence shown here is derived from an EMBL/GenBank/DDBJ whole genome shotgun (WGS) entry which is preliminary data.</text>
</comment>
<proteinExistence type="predicted"/>
<dbReference type="InterPro" id="IPR044821">
    <property type="entry name" value="At1g28695/At4g15970-like"/>
</dbReference>
<dbReference type="PANTHER" id="PTHR46038:SF58">
    <property type="entry name" value="GLYCOSYLTRANSFERASE"/>
    <property type="match status" value="1"/>
</dbReference>
<dbReference type="InterPro" id="IPR005069">
    <property type="entry name" value="Nucl-diP-sugar_transferase"/>
</dbReference>
<organism evidence="3 4">
    <name type="scientific">Genlisea aurea</name>
    <dbReference type="NCBI Taxonomy" id="192259"/>
    <lineage>
        <taxon>Eukaryota</taxon>
        <taxon>Viridiplantae</taxon>
        <taxon>Streptophyta</taxon>
        <taxon>Embryophyta</taxon>
        <taxon>Tracheophyta</taxon>
        <taxon>Spermatophyta</taxon>
        <taxon>Magnoliopsida</taxon>
        <taxon>eudicotyledons</taxon>
        <taxon>Gunneridae</taxon>
        <taxon>Pentapetalae</taxon>
        <taxon>asterids</taxon>
        <taxon>lamiids</taxon>
        <taxon>Lamiales</taxon>
        <taxon>Lentibulariaceae</taxon>
        <taxon>Genlisea</taxon>
    </lineage>
</organism>
<evidence type="ECO:0000313" key="4">
    <source>
        <dbReference type="Proteomes" id="UP000015453"/>
    </source>
</evidence>
<feature type="transmembrane region" description="Helical" evidence="1">
    <location>
        <begin position="171"/>
        <end position="191"/>
    </location>
</feature>
<dbReference type="PANTHER" id="PTHR46038">
    <property type="entry name" value="EXPRESSED PROTEIN-RELATED"/>
    <property type="match status" value="1"/>
</dbReference>
<keyword evidence="1" id="KW-1133">Transmembrane helix</keyword>
<gene>
    <name evidence="3" type="ORF">M569_13943</name>
</gene>
<keyword evidence="4" id="KW-1185">Reference proteome</keyword>
<reference evidence="3 4" key="1">
    <citation type="journal article" date="2013" name="BMC Genomics">
        <title>The miniature genome of a carnivorous plant Genlisea aurea contains a low number of genes and short non-coding sequences.</title>
        <authorList>
            <person name="Leushkin E.V."/>
            <person name="Sutormin R.A."/>
            <person name="Nabieva E.R."/>
            <person name="Penin A.A."/>
            <person name="Kondrashov A.S."/>
            <person name="Logacheva M.D."/>
        </authorList>
    </citation>
    <scope>NUCLEOTIDE SEQUENCE [LARGE SCALE GENOMIC DNA]</scope>
</reference>
<evidence type="ECO:0000256" key="1">
    <source>
        <dbReference type="SAM" id="Phobius"/>
    </source>
</evidence>
<keyword evidence="1" id="KW-0812">Transmembrane</keyword>
<keyword evidence="1" id="KW-0472">Membrane</keyword>
<evidence type="ECO:0000259" key="2">
    <source>
        <dbReference type="Pfam" id="PF03407"/>
    </source>
</evidence>
<dbReference type="AlphaFoldDB" id="S8DDQ3"/>
<sequence length="195" mass="22495">MDSDAIHRRTIAKTTFTLTLPLAFSLLTYFFLGRWIYSEFLFFGTYSTRAVDVPNINVFPESEEVVVLKNTLRKAAMEEDNKTIILTTLNAAWTDKGSIFDLFLEGFKSGIGTQQLLNHVVVLAVDPTAYNRCMEAHLHCYALKTQGVDFSGHKNFMTPDYIKLMWRRLEFSIQVLQLGFHFIFTVMLQLLHFHV</sequence>